<name>A0A2M9D198_9CELL</name>
<dbReference type="EMBL" id="PGFE01000001">
    <property type="protein sequence ID" value="PJJ77853.1"/>
    <property type="molecule type" value="Genomic_DNA"/>
</dbReference>
<dbReference type="RefSeq" id="WP_239073291.1">
    <property type="nucleotide sequence ID" value="NZ_BOOX01000010.1"/>
</dbReference>
<evidence type="ECO:0000256" key="2">
    <source>
        <dbReference type="SAM" id="Phobius"/>
    </source>
</evidence>
<dbReference type="Pfam" id="PF06772">
    <property type="entry name" value="LtrA"/>
    <property type="match status" value="1"/>
</dbReference>
<reference evidence="3 4" key="1">
    <citation type="submission" date="2017-11" db="EMBL/GenBank/DDBJ databases">
        <title>Genomic Encyclopedia of Archaeal and Bacterial Type Strains, Phase II (KMG-II): From Individual Species to Whole Genera.</title>
        <authorList>
            <person name="Goeker M."/>
        </authorList>
    </citation>
    <scope>NUCLEOTIDE SEQUENCE [LARGE SCALE GENOMIC DNA]</scope>
    <source>
        <strain evidence="3 4">DSM 25478</strain>
    </source>
</reference>
<keyword evidence="4" id="KW-1185">Reference proteome</keyword>
<feature type="transmembrane region" description="Helical" evidence="2">
    <location>
        <begin position="192"/>
        <end position="211"/>
    </location>
</feature>
<keyword evidence="2" id="KW-0812">Transmembrane</keyword>
<dbReference type="InterPro" id="IPR010640">
    <property type="entry name" value="Low_temperature_requirement_A"/>
</dbReference>
<feature type="transmembrane region" description="Helical" evidence="2">
    <location>
        <begin position="388"/>
        <end position="406"/>
    </location>
</feature>
<sequence>MDEAPSQDAPTVATARAHRRVPMRGRDPHEPHRAATPLELLFDLTLVVAFSAASDELAHLLAEGLVGGAVLGFAVAIFATVWPWVNYSWFASAYDTDDWVVRLLTMVQMFGVLLAALGMPQFFESIANRESPDNTVVIVGYVVMRLAMVVLWLRAAAEDPVHRRACRTYALLISVVQVAWVVSAFVDLSFVTGLVFALCAVAAEMLVPVVAERQGPMTPWHAHHIVERYGLLVIIALGEVVLGTTASISAVVQEQGWTAEAATVGFAGVALVFGMWWVYFTLPFAEVLHVRRRRSFAFGYGHILVYGSIAALGAGLHVAAYTVEGESELSGTGAVLAVVVPVLIYTVLVFGIYGAVVRHVDGLHVVLLSATLVVLLVAVVLAASGAPLAVTLAVVAAAPWVTVVGYETVGHRHVAAELGRLGA</sequence>
<evidence type="ECO:0000313" key="4">
    <source>
        <dbReference type="Proteomes" id="UP000231693"/>
    </source>
</evidence>
<keyword evidence="2" id="KW-0472">Membrane</keyword>
<feature type="transmembrane region" description="Helical" evidence="2">
    <location>
        <begin position="363"/>
        <end position="382"/>
    </location>
</feature>
<dbReference type="AlphaFoldDB" id="A0A2M9D198"/>
<evidence type="ECO:0000256" key="1">
    <source>
        <dbReference type="SAM" id="MobiDB-lite"/>
    </source>
</evidence>
<protein>
    <submittedName>
        <fullName evidence="3">Low temperature requirement protein LtrA</fullName>
    </submittedName>
</protein>
<proteinExistence type="predicted"/>
<dbReference type="Proteomes" id="UP000231693">
    <property type="component" value="Unassembled WGS sequence"/>
</dbReference>
<feature type="transmembrane region" description="Helical" evidence="2">
    <location>
        <begin position="303"/>
        <end position="323"/>
    </location>
</feature>
<feature type="transmembrane region" description="Helical" evidence="2">
    <location>
        <begin position="99"/>
        <end position="123"/>
    </location>
</feature>
<feature type="transmembrane region" description="Helical" evidence="2">
    <location>
        <begin position="135"/>
        <end position="157"/>
    </location>
</feature>
<feature type="region of interest" description="Disordered" evidence="1">
    <location>
        <begin position="1"/>
        <end position="31"/>
    </location>
</feature>
<accession>A0A2M9D198</accession>
<dbReference type="PANTHER" id="PTHR36840">
    <property type="entry name" value="BLL5714 PROTEIN"/>
    <property type="match status" value="1"/>
</dbReference>
<gene>
    <name evidence="3" type="ORF">CLV28_1079</name>
</gene>
<feature type="transmembrane region" description="Helical" evidence="2">
    <location>
        <begin position="65"/>
        <end position="87"/>
    </location>
</feature>
<keyword evidence="2" id="KW-1133">Transmembrane helix</keyword>
<organism evidence="3 4">
    <name type="scientific">Sediminihabitans luteus</name>
    <dbReference type="NCBI Taxonomy" id="1138585"/>
    <lineage>
        <taxon>Bacteria</taxon>
        <taxon>Bacillati</taxon>
        <taxon>Actinomycetota</taxon>
        <taxon>Actinomycetes</taxon>
        <taxon>Micrococcales</taxon>
        <taxon>Cellulomonadaceae</taxon>
        <taxon>Sediminihabitans</taxon>
    </lineage>
</organism>
<feature type="transmembrane region" description="Helical" evidence="2">
    <location>
        <begin position="264"/>
        <end position="282"/>
    </location>
</feature>
<evidence type="ECO:0000313" key="3">
    <source>
        <dbReference type="EMBL" id="PJJ77853.1"/>
    </source>
</evidence>
<feature type="transmembrane region" description="Helical" evidence="2">
    <location>
        <begin position="169"/>
        <end position="186"/>
    </location>
</feature>
<comment type="caution">
    <text evidence="3">The sequence shown here is derived from an EMBL/GenBank/DDBJ whole genome shotgun (WGS) entry which is preliminary data.</text>
</comment>
<feature type="transmembrane region" description="Helical" evidence="2">
    <location>
        <begin position="335"/>
        <end position="356"/>
    </location>
</feature>
<dbReference type="PANTHER" id="PTHR36840:SF1">
    <property type="entry name" value="BLL5714 PROTEIN"/>
    <property type="match status" value="1"/>
</dbReference>
<feature type="transmembrane region" description="Helical" evidence="2">
    <location>
        <begin position="231"/>
        <end position="252"/>
    </location>
</feature>